<protein>
    <recommendedName>
        <fullName evidence="3">DUF4238 domain-containing protein</fullName>
    </recommendedName>
</protein>
<evidence type="ECO:0008006" key="3">
    <source>
        <dbReference type="Google" id="ProtNLM"/>
    </source>
</evidence>
<sequence length="393" mass="44179">MVGDSRRLAMEAQESAAQLGWPAWYGSGMSKRRAPQKMPPGYLALLERARRAAQNSAPRKHHLVPNSYLSRWSERGNIRVTRVDDQYSYTTSPAKAARETDYYRLESPDVDPEEVPPLLMEVMLGEVEGSGKTAIDRMIESGSARLDPEQAAEFAWFLGFQATRGHAYRQTQAQLTNELFRLQFGEITDDGLRRLLNKRGRPTDDAGVAAARRMIDELNAGKVRVSEQQAAVAARSAMSAYDVGRQFLDRNWQIFTAPPILITCDEPVVPIGGPDHRRSERGGFASVGVVVFPLAPHAILAMFRHDLRPAPPWELTHVEAAELNREILGASARWAFERPARHFTQRVSVPPAPDPVAFEEFESDGRRIIRTYPPTRWTGPDAPDWPVSRWWTS</sequence>
<name>A0A919MZZ1_9ACTN</name>
<evidence type="ECO:0000313" key="1">
    <source>
        <dbReference type="EMBL" id="GIE98945.1"/>
    </source>
</evidence>
<dbReference type="AlphaFoldDB" id="A0A919MZZ1"/>
<dbReference type="Pfam" id="PF14022">
    <property type="entry name" value="DUF4238"/>
    <property type="match status" value="1"/>
</dbReference>
<proteinExistence type="predicted"/>
<dbReference type="InterPro" id="IPR025332">
    <property type="entry name" value="DUF4238"/>
</dbReference>
<evidence type="ECO:0000313" key="2">
    <source>
        <dbReference type="Proteomes" id="UP000636960"/>
    </source>
</evidence>
<accession>A0A919MZZ1</accession>
<organism evidence="1 2">
    <name type="scientific">Paractinoplanes rishiriensis</name>
    <dbReference type="NCBI Taxonomy" id="1050105"/>
    <lineage>
        <taxon>Bacteria</taxon>
        <taxon>Bacillati</taxon>
        <taxon>Actinomycetota</taxon>
        <taxon>Actinomycetes</taxon>
        <taxon>Micromonosporales</taxon>
        <taxon>Micromonosporaceae</taxon>
        <taxon>Paractinoplanes</taxon>
    </lineage>
</organism>
<reference evidence="1" key="1">
    <citation type="submission" date="2021-01" db="EMBL/GenBank/DDBJ databases">
        <title>Whole genome shotgun sequence of Actinoplanes rishiriensis NBRC 108556.</title>
        <authorList>
            <person name="Komaki H."/>
            <person name="Tamura T."/>
        </authorList>
    </citation>
    <scope>NUCLEOTIDE SEQUENCE</scope>
    <source>
        <strain evidence="1">NBRC 108556</strain>
    </source>
</reference>
<dbReference type="EMBL" id="BOMV01000069">
    <property type="protein sequence ID" value="GIE98945.1"/>
    <property type="molecule type" value="Genomic_DNA"/>
</dbReference>
<keyword evidence="2" id="KW-1185">Reference proteome</keyword>
<comment type="caution">
    <text evidence="1">The sequence shown here is derived from an EMBL/GenBank/DDBJ whole genome shotgun (WGS) entry which is preliminary data.</text>
</comment>
<dbReference type="Proteomes" id="UP000636960">
    <property type="component" value="Unassembled WGS sequence"/>
</dbReference>
<gene>
    <name evidence="1" type="ORF">Ari01nite_64100</name>
</gene>